<sequence length="81" mass="8915">MVSARGWWRQIGFLLCQPSGLGFFFCAFYMVVSSVDKAGLRTVLNDGCDGEATTEISGTRFQDYLDLGARSRMAALREAPV</sequence>
<feature type="transmembrane region" description="Helical" evidence="1">
    <location>
        <begin position="12"/>
        <end position="32"/>
    </location>
</feature>
<reference evidence="2 3" key="1">
    <citation type="submission" date="2020-02" db="EMBL/GenBank/DDBJ databases">
        <authorList>
            <person name="Ma Q."/>
            <person name="Huang Y."/>
            <person name="Song X."/>
            <person name="Pei D."/>
        </authorList>
    </citation>
    <scope>NUCLEOTIDE SEQUENCE [LARGE SCALE GENOMIC DNA]</scope>
    <source>
        <strain evidence="2">Sxm20200214</strain>
        <tissue evidence="2">Leaf</tissue>
    </source>
</reference>
<dbReference type="Proteomes" id="UP000886595">
    <property type="component" value="Unassembled WGS sequence"/>
</dbReference>
<accession>A0A8X7V7R4</accession>
<keyword evidence="3" id="KW-1185">Reference proteome</keyword>
<evidence type="ECO:0000313" key="2">
    <source>
        <dbReference type="EMBL" id="KAG2303991.1"/>
    </source>
</evidence>
<protein>
    <submittedName>
        <fullName evidence="2">Uncharacterized protein</fullName>
    </submittedName>
</protein>
<evidence type="ECO:0000256" key="1">
    <source>
        <dbReference type="SAM" id="Phobius"/>
    </source>
</evidence>
<keyword evidence="1" id="KW-1133">Transmembrane helix</keyword>
<name>A0A8X7V7R4_BRACI</name>
<organism evidence="2 3">
    <name type="scientific">Brassica carinata</name>
    <name type="common">Ethiopian mustard</name>
    <name type="synonym">Abyssinian cabbage</name>
    <dbReference type="NCBI Taxonomy" id="52824"/>
    <lineage>
        <taxon>Eukaryota</taxon>
        <taxon>Viridiplantae</taxon>
        <taxon>Streptophyta</taxon>
        <taxon>Embryophyta</taxon>
        <taxon>Tracheophyta</taxon>
        <taxon>Spermatophyta</taxon>
        <taxon>Magnoliopsida</taxon>
        <taxon>eudicotyledons</taxon>
        <taxon>Gunneridae</taxon>
        <taxon>Pentapetalae</taxon>
        <taxon>rosids</taxon>
        <taxon>malvids</taxon>
        <taxon>Brassicales</taxon>
        <taxon>Brassicaceae</taxon>
        <taxon>Brassiceae</taxon>
        <taxon>Brassica</taxon>
    </lineage>
</organism>
<keyword evidence="1" id="KW-0812">Transmembrane</keyword>
<evidence type="ECO:0000313" key="3">
    <source>
        <dbReference type="Proteomes" id="UP000886595"/>
    </source>
</evidence>
<dbReference type="EMBL" id="JAAMPC010000007">
    <property type="protein sequence ID" value="KAG2303991.1"/>
    <property type="molecule type" value="Genomic_DNA"/>
</dbReference>
<gene>
    <name evidence="2" type="ORF">Bca52824_032642</name>
</gene>
<keyword evidence="1" id="KW-0472">Membrane</keyword>
<proteinExistence type="predicted"/>
<dbReference type="AlphaFoldDB" id="A0A8X7V7R4"/>
<comment type="caution">
    <text evidence="2">The sequence shown here is derived from an EMBL/GenBank/DDBJ whole genome shotgun (WGS) entry which is preliminary data.</text>
</comment>